<proteinExistence type="predicted"/>
<dbReference type="SUPFAM" id="SSF160935">
    <property type="entry name" value="VPA0735-like"/>
    <property type="match status" value="1"/>
</dbReference>
<evidence type="ECO:0000313" key="3">
    <source>
        <dbReference type="EMBL" id="MCX2977694.1"/>
    </source>
</evidence>
<dbReference type="PANTHER" id="PTHR36509">
    <property type="entry name" value="BLL3101 PROTEIN"/>
    <property type="match status" value="1"/>
</dbReference>
<dbReference type="InterPro" id="IPR037049">
    <property type="entry name" value="DUF1214_C_sf"/>
</dbReference>
<dbReference type="PANTHER" id="PTHR36509:SF3">
    <property type="entry name" value="SIGNAL PEPTIDE PROTEIN"/>
    <property type="match status" value="1"/>
</dbReference>
<gene>
    <name evidence="3" type="ORF">EYC82_10040</name>
</gene>
<keyword evidence="4" id="KW-1185">Reference proteome</keyword>
<dbReference type="InterPro" id="IPR010621">
    <property type="entry name" value="DUF1214"/>
</dbReference>
<evidence type="ECO:0000313" key="4">
    <source>
        <dbReference type="Proteomes" id="UP001143304"/>
    </source>
</evidence>
<reference evidence="3" key="1">
    <citation type="submission" date="2019-02" db="EMBL/GenBank/DDBJ databases">
        <authorList>
            <person name="Li S.-H."/>
        </authorList>
    </citation>
    <scope>NUCLEOTIDE SEQUENCE</scope>
    <source>
        <strain evidence="3">IMCC11814</strain>
    </source>
</reference>
<name>A0ABT3T5Z7_9GAMM</name>
<feature type="domain" description="DUF1254" evidence="2">
    <location>
        <begin position="45"/>
        <end position="117"/>
    </location>
</feature>
<dbReference type="Gene3D" id="2.60.120.600">
    <property type="entry name" value="Domain of unknown function DUF1214, C-terminal domain"/>
    <property type="match status" value="1"/>
</dbReference>
<protein>
    <submittedName>
        <fullName evidence="3">DUF1254 domain-containing protein</fullName>
    </submittedName>
</protein>
<accession>A0ABT3T5Z7</accession>
<dbReference type="Proteomes" id="UP001143304">
    <property type="component" value="Unassembled WGS sequence"/>
</dbReference>
<sequence>MVTFLISTGVQSEVVDEKVTVTSDTYIRAESDRQFSQIAKMAGGVNRFFHFRDPTPLDKQNIVRMNRDTLYSMAVVDTSQGATITVPELPEDRYVSVYLVDNDHYTPFVIYTSGTHELPGDTKYLGLGIRIQVIDPENPEEISLVNELQDKFIITAKSADPYPSPNWDEESLGELTKKYELDSAKYKDFTGMMGPRGEVNEKTRHIAAASGWGLFPEWDAMYLNYSGGQSEKSCYSAIYNVPENNAFWSITVYGDDGFMKSNNNIVNSSTVQLDTDGTFTMFFGSEEVCGNQKNRVDVSKGWNFIMRIYKPGEAVLDGSYVLPDPKPIKQ</sequence>
<feature type="domain" description="DUF1214" evidence="1">
    <location>
        <begin position="240"/>
        <end position="312"/>
    </location>
</feature>
<dbReference type="EMBL" id="SHNO01000001">
    <property type="protein sequence ID" value="MCX2977694.1"/>
    <property type="molecule type" value="Genomic_DNA"/>
</dbReference>
<dbReference type="Pfam" id="PF06742">
    <property type="entry name" value="DUF1214"/>
    <property type="match status" value="1"/>
</dbReference>
<comment type="caution">
    <text evidence="3">The sequence shown here is derived from an EMBL/GenBank/DDBJ whole genome shotgun (WGS) entry which is preliminary data.</text>
</comment>
<evidence type="ECO:0000259" key="2">
    <source>
        <dbReference type="Pfam" id="PF06863"/>
    </source>
</evidence>
<evidence type="ECO:0000259" key="1">
    <source>
        <dbReference type="Pfam" id="PF06742"/>
    </source>
</evidence>
<dbReference type="InterPro" id="IPR010679">
    <property type="entry name" value="DUF1254"/>
</dbReference>
<organism evidence="3 4">
    <name type="scientific">Candidatus Marimicrobium litorale</name>
    <dbReference type="NCBI Taxonomy" id="2518991"/>
    <lineage>
        <taxon>Bacteria</taxon>
        <taxon>Pseudomonadati</taxon>
        <taxon>Pseudomonadota</taxon>
        <taxon>Gammaproteobacteria</taxon>
        <taxon>Cellvibrionales</taxon>
        <taxon>Halieaceae</taxon>
        <taxon>Marimicrobium</taxon>
    </lineage>
</organism>
<dbReference type="Pfam" id="PF06863">
    <property type="entry name" value="DUF1254"/>
    <property type="match status" value="1"/>
</dbReference>